<dbReference type="InterPro" id="IPR015046">
    <property type="entry name" value="LciA_Immunity-like"/>
</dbReference>
<gene>
    <name evidence="1" type="ORF">RN79_01590</name>
</gene>
<comment type="caution">
    <text evidence="1">The sequence shown here is derived from an EMBL/GenBank/DDBJ whole genome shotgun (WGS) entry which is preliminary data.</text>
</comment>
<evidence type="ECO:0000313" key="2">
    <source>
        <dbReference type="Proteomes" id="UP000031339"/>
    </source>
</evidence>
<dbReference type="GO" id="GO:0030153">
    <property type="term" value="P:bacteriocin immunity"/>
    <property type="evidence" value="ECO:0007669"/>
    <property type="project" value="InterPro"/>
</dbReference>
<sequence>MGTLRWFAGGQERRGRAIFLINQMFSEFDSKNANPLYQVLDSYRTELKFDGTSTPYILNRMNIDISKVLLNNNIRLSSTESSQLKELRALYHIRII</sequence>
<dbReference type="Gene3D" id="1.20.1440.140">
    <property type="match status" value="1"/>
</dbReference>
<dbReference type="EMBL" id="JWIY01000001">
    <property type="protein sequence ID" value="KIC78293.1"/>
    <property type="molecule type" value="Genomic_DNA"/>
</dbReference>
<name>A0A0C1HW03_STRCV</name>
<dbReference type="InterPro" id="IPR053739">
    <property type="entry name" value="Bact_Immunity_Domain_sf"/>
</dbReference>
<organism evidence="1 2">
    <name type="scientific">Streptococcus constellatus</name>
    <dbReference type="NCBI Taxonomy" id="76860"/>
    <lineage>
        <taxon>Bacteria</taxon>
        <taxon>Bacillati</taxon>
        <taxon>Bacillota</taxon>
        <taxon>Bacilli</taxon>
        <taxon>Lactobacillales</taxon>
        <taxon>Streptococcaceae</taxon>
        <taxon>Streptococcus</taxon>
        <taxon>Streptococcus anginosus group</taxon>
    </lineage>
</organism>
<dbReference type="AlphaFoldDB" id="A0A0C1HW03"/>
<dbReference type="OrthoDB" id="2135506at2"/>
<dbReference type="Proteomes" id="UP000031339">
    <property type="component" value="Unassembled WGS sequence"/>
</dbReference>
<protein>
    <submittedName>
        <fullName evidence="1">Bacteriocin immunity protein</fullName>
    </submittedName>
</protein>
<reference evidence="1 2" key="1">
    <citation type="submission" date="2014-12" db="EMBL/GenBank/DDBJ databases">
        <title>Partial genome sequence of Streptococcus constellatus KCOM 1650 (= ChDC B144).</title>
        <authorList>
            <person name="Kook J.-K."/>
            <person name="Park S.-N."/>
            <person name="Lim Y.K."/>
            <person name="Jo E."/>
        </authorList>
    </citation>
    <scope>NUCLEOTIDE SEQUENCE [LARGE SCALE GENOMIC DNA]</scope>
    <source>
        <strain evidence="1 2">KCOM 1650</strain>
    </source>
</reference>
<accession>A0A0C1HW03</accession>
<dbReference type="Pfam" id="PF08951">
    <property type="entry name" value="EntA_Immun"/>
    <property type="match status" value="1"/>
</dbReference>
<evidence type="ECO:0000313" key="1">
    <source>
        <dbReference type="EMBL" id="KIC78293.1"/>
    </source>
</evidence>
<dbReference type="eggNOG" id="COG1476">
    <property type="taxonomic scope" value="Bacteria"/>
</dbReference>
<dbReference type="STRING" id="862969.SCI_0589"/>
<dbReference type="GeneID" id="93846683"/>
<dbReference type="RefSeq" id="WP_006270118.1">
    <property type="nucleotide sequence ID" value="NZ_CP068213.1"/>
</dbReference>
<proteinExistence type="predicted"/>